<dbReference type="EMBL" id="JAINZZ010000077">
    <property type="protein sequence ID" value="MBY8882563.1"/>
    <property type="molecule type" value="Genomic_DNA"/>
</dbReference>
<reference evidence="2 3" key="1">
    <citation type="submission" date="2021-08" db="EMBL/GenBank/DDBJ databases">
        <title>WGS of actinomycetes from Thailand.</title>
        <authorList>
            <person name="Thawai C."/>
        </authorList>
    </citation>
    <scope>NUCLEOTIDE SEQUENCE [LARGE SCALE GENOMIC DNA]</scope>
    <source>
        <strain evidence="2 3">PLK6-54</strain>
    </source>
</reference>
<name>A0ABS7QHB6_9ACTN</name>
<dbReference type="Pfam" id="PF10901">
    <property type="entry name" value="DUF2690"/>
    <property type="match status" value="1"/>
</dbReference>
<feature type="region of interest" description="Disordered" evidence="1">
    <location>
        <begin position="87"/>
        <end position="171"/>
    </location>
</feature>
<comment type="caution">
    <text evidence="2">The sequence shown here is derived from an EMBL/GenBank/DDBJ whole genome shotgun (WGS) entry which is preliminary data.</text>
</comment>
<evidence type="ECO:0000256" key="1">
    <source>
        <dbReference type="SAM" id="MobiDB-lite"/>
    </source>
</evidence>
<organism evidence="2 3">
    <name type="scientific">Actinacidiphila acidipaludis</name>
    <dbReference type="NCBI Taxonomy" id="2873382"/>
    <lineage>
        <taxon>Bacteria</taxon>
        <taxon>Bacillati</taxon>
        <taxon>Actinomycetota</taxon>
        <taxon>Actinomycetes</taxon>
        <taxon>Kitasatosporales</taxon>
        <taxon>Streptomycetaceae</taxon>
        <taxon>Actinacidiphila</taxon>
    </lineage>
</organism>
<protein>
    <submittedName>
        <fullName evidence="2">DUF2690 domain-containing protein</fullName>
    </submittedName>
</protein>
<accession>A0ABS7QHB6</accession>
<evidence type="ECO:0000313" key="3">
    <source>
        <dbReference type="Proteomes" id="UP000778578"/>
    </source>
</evidence>
<dbReference type="RefSeq" id="WP_222968975.1">
    <property type="nucleotide sequence ID" value="NZ_JAINZZ010000077.1"/>
</dbReference>
<dbReference type="InterPro" id="IPR021224">
    <property type="entry name" value="DUF2690"/>
</dbReference>
<dbReference type="Proteomes" id="UP000778578">
    <property type="component" value="Unassembled WGS sequence"/>
</dbReference>
<dbReference type="InterPro" id="IPR001387">
    <property type="entry name" value="Cro/C1-type_HTH"/>
</dbReference>
<sequence>MGRWQPLRGDLPAEVARLVRELRQYVDRCEMNTTSLAAKTGYSRSSWLRYLNGRRLPPWPAAAALGRLAQADAEHLRVLWESAAHARTADDVRSAGRGPLTVPRPPSQTSGATSAAPHVLPAADDRTAPEAPDFPRTPRSRELPGSPSAPGAVAPSDETRPFSPRPRLPRGRSGTLTAVAAVSCLLAAVLLAQPWQDGTRTDRPAGAPAGAQPWPWALPDAAAQAATACRSAGCRGLDPYREGCDRGSVVVHRLRAYGRVLELEYSPVCQASWAEVDTPSATTVLRIATTGGDEQTAAAGGAYTTMVGSGPEAARATVVVDGHQLGVARYDSWIDAVTGSG</sequence>
<evidence type="ECO:0000313" key="2">
    <source>
        <dbReference type="EMBL" id="MBY8882563.1"/>
    </source>
</evidence>
<dbReference type="CDD" id="cd00093">
    <property type="entry name" value="HTH_XRE"/>
    <property type="match status" value="1"/>
</dbReference>
<dbReference type="Pfam" id="PF13560">
    <property type="entry name" value="HTH_31"/>
    <property type="match status" value="1"/>
</dbReference>
<keyword evidence="3" id="KW-1185">Reference proteome</keyword>
<feature type="compositionally biased region" description="Low complexity" evidence="1">
    <location>
        <begin position="144"/>
        <end position="156"/>
    </location>
</feature>
<gene>
    <name evidence="2" type="ORF">K7862_33720</name>
</gene>
<proteinExistence type="predicted"/>